<gene>
    <name evidence="1" type="ORF">NPIL_24871</name>
</gene>
<reference evidence="1" key="1">
    <citation type="submission" date="2020-08" db="EMBL/GenBank/DDBJ databases">
        <title>Multicomponent nature underlies the extraordinary mechanical properties of spider dragline silk.</title>
        <authorList>
            <person name="Kono N."/>
            <person name="Nakamura H."/>
            <person name="Mori M."/>
            <person name="Yoshida Y."/>
            <person name="Ohtoshi R."/>
            <person name="Malay A.D."/>
            <person name="Moran D.A.P."/>
            <person name="Tomita M."/>
            <person name="Numata K."/>
            <person name="Arakawa K."/>
        </authorList>
    </citation>
    <scope>NUCLEOTIDE SEQUENCE</scope>
</reference>
<evidence type="ECO:0000313" key="2">
    <source>
        <dbReference type="Proteomes" id="UP000887013"/>
    </source>
</evidence>
<accession>A0A8X6USN9</accession>
<dbReference type="Proteomes" id="UP000887013">
    <property type="component" value="Unassembled WGS sequence"/>
</dbReference>
<comment type="caution">
    <text evidence="1">The sequence shown here is derived from an EMBL/GenBank/DDBJ whole genome shotgun (WGS) entry which is preliminary data.</text>
</comment>
<dbReference type="EMBL" id="BMAW01035241">
    <property type="protein sequence ID" value="GFU38879.1"/>
    <property type="molecule type" value="Genomic_DNA"/>
</dbReference>
<dbReference type="AlphaFoldDB" id="A0A8X6USN9"/>
<sequence length="92" mass="10905">DWYGKWVYSHMNLDDGIFLPLPWEPLQVLFPDKSWSHSSDVTEQRWCILIGTLEQVEMAMHHCIILIPRVSGGYESQLLWNMLECLLWVTKE</sequence>
<proteinExistence type="predicted"/>
<keyword evidence="2" id="KW-1185">Reference proteome</keyword>
<protein>
    <submittedName>
        <fullName evidence="1">Uncharacterized protein</fullName>
    </submittedName>
</protein>
<feature type="non-terminal residue" evidence="1">
    <location>
        <position position="1"/>
    </location>
</feature>
<evidence type="ECO:0000313" key="1">
    <source>
        <dbReference type="EMBL" id="GFU38879.1"/>
    </source>
</evidence>
<name>A0A8X6USN9_NEPPI</name>
<organism evidence="1 2">
    <name type="scientific">Nephila pilipes</name>
    <name type="common">Giant wood spider</name>
    <name type="synonym">Nephila maculata</name>
    <dbReference type="NCBI Taxonomy" id="299642"/>
    <lineage>
        <taxon>Eukaryota</taxon>
        <taxon>Metazoa</taxon>
        <taxon>Ecdysozoa</taxon>
        <taxon>Arthropoda</taxon>
        <taxon>Chelicerata</taxon>
        <taxon>Arachnida</taxon>
        <taxon>Araneae</taxon>
        <taxon>Araneomorphae</taxon>
        <taxon>Entelegynae</taxon>
        <taxon>Araneoidea</taxon>
        <taxon>Nephilidae</taxon>
        <taxon>Nephila</taxon>
    </lineage>
</organism>